<dbReference type="InterPro" id="IPR030873">
    <property type="entry name" value="Protease_BepA"/>
</dbReference>
<dbReference type="InterPro" id="IPR051156">
    <property type="entry name" value="Mito/Outer_Membr_Metalloprot"/>
</dbReference>
<dbReference type="PANTHER" id="PTHR22726">
    <property type="entry name" value="METALLOENDOPEPTIDASE OMA1"/>
    <property type="match status" value="1"/>
</dbReference>
<feature type="domain" description="Peptidase M48" evidence="10">
    <location>
        <begin position="71"/>
        <end position="258"/>
    </location>
</feature>
<dbReference type="GO" id="GO:0051603">
    <property type="term" value="P:proteolysis involved in protein catabolic process"/>
    <property type="evidence" value="ECO:0007669"/>
    <property type="project" value="TreeGrafter"/>
</dbReference>
<gene>
    <name evidence="9 11" type="primary">bepA</name>
    <name evidence="11" type="ORF">RINTU1_14480</name>
</gene>
<dbReference type="Pfam" id="PF01435">
    <property type="entry name" value="Peptidase_M48"/>
    <property type="match status" value="1"/>
</dbReference>
<dbReference type="Gene3D" id="3.30.2010.10">
    <property type="entry name" value="Metalloproteases ('zincins'), catalytic domain"/>
    <property type="match status" value="1"/>
</dbReference>
<evidence type="ECO:0000313" key="12">
    <source>
        <dbReference type="Proteomes" id="UP000504714"/>
    </source>
</evidence>
<comment type="caution">
    <text evidence="11">The sequence shown here is derived from an EMBL/GenBank/DDBJ whole genome shotgun (WGS) entry which is preliminary data.</text>
</comment>
<feature type="chain" id="PRO_5027182557" description="Beta-barrel assembly-enhancing protease" evidence="9">
    <location>
        <begin position="27"/>
        <end position="497"/>
    </location>
</feature>
<accession>A0A6L2ZMF7</accession>
<evidence type="ECO:0000256" key="9">
    <source>
        <dbReference type="HAMAP-Rule" id="MF_00997"/>
    </source>
</evidence>
<evidence type="ECO:0000256" key="6">
    <source>
        <dbReference type="ARBA" id="ARBA00022803"/>
    </source>
</evidence>
<dbReference type="EMBL" id="BLXO01000002">
    <property type="protein sequence ID" value="GFN46033.1"/>
    <property type="molecule type" value="Genomic_DNA"/>
</dbReference>
<keyword evidence="7 9" id="KW-0862">Zinc</keyword>
<keyword evidence="5 9" id="KW-0378">Hydrolase</keyword>
<keyword evidence="2 9" id="KW-0479">Metal-binding</keyword>
<evidence type="ECO:0000256" key="3">
    <source>
        <dbReference type="ARBA" id="ARBA00022729"/>
    </source>
</evidence>
<dbReference type="HAMAP" id="MF_00997">
    <property type="entry name" value="Protease_BepA"/>
    <property type="match status" value="1"/>
</dbReference>
<dbReference type="GO" id="GO:0008270">
    <property type="term" value="F:zinc ion binding"/>
    <property type="evidence" value="ECO:0007669"/>
    <property type="project" value="UniProtKB-UniRule"/>
</dbReference>
<dbReference type="GO" id="GO:0004222">
    <property type="term" value="F:metalloendopeptidase activity"/>
    <property type="evidence" value="ECO:0007669"/>
    <property type="project" value="InterPro"/>
</dbReference>
<feature type="binding site" evidence="9">
    <location>
        <position position="139"/>
    </location>
    <ligand>
        <name>Zn(2+)</name>
        <dbReference type="ChEBI" id="CHEBI:29105"/>
        <note>catalytic</note>
    </ligand>
</feature>
<evidence type="ECO:0000256" key="2">
    <source>
        <dbReference type="ARBA" id="ARBA00022723"/>
    </source>
</evidence>
<proteinExistence type="inferred from homology"/>
<protein>
    <recommendedName>
        <fullName evidence="9">Beta-barrel assembly-enhancing protease</fullName>
        <ecNumber evidence="9">3.4.-.-</ecNumber>
    </recommendedName>
</protein>
<evidence type="ECO:0000256" key="4">
    <source>
        <dbReference type="ARBA" id="ARBA00022764"/>
    </source>
</evidence>
<feature type="binding site" evidence="9">
    <location>
        <position position="200"/>
    </location>
    <ligand>
        <name>Zn(2+)</name>
        <dbReference type="ChEBI" id="CHEBI:29105"/>
        <note>catalytic</note>
    </ligand>
</feature>
<comment type="cofactor">
    <cofactor evidence="9">
        <name>Zn(2+)</name>
        <dbReference type="ChEBI" id="CHEBI:29105"/>
    </cofactor>
    <text evidence="9">Binds 1 zinc ion per subunit.</text>
</comment>
<evidence type="ECO:0000256" key="8">
    <source>
        <dbReference type="ARBA" id="ARBA00023049"/>
    </source>
</evidence>
<evidence type="ECO:0000256" key="5">
    <source>
        <dbReference type="ARBA" id="ARBA00022801"/>
    </source>
</evidence>
<comment type="function">
    <text evidence="9">Functions as both a chaperone and a metalloprotease. Maintains the integrity of the outer membrane by promoting either the assembly or the elimination of outer membrane proteins, depending on their folding state.</text>
</comment>
<name>A0A6L2ZMF7_9ENTR</name>
<feature type="signal peptide" evidence="9">
    <location>
        <begin position="1"/>
        <end position="26"/>
    </location>
</feature>
<keyword evidence="3 9" id="KW-0732">Signal</keyword>
<dbReference type="InterPro" id="IPR011990">
    <property type="entry name" value="TPR-like_helical_dom_sf"/>
</dbReference>
<comment type="subcellular location">
    <subcellularLocation>
        <location evidence="9">Periplasm</location>
    </subcellularLocation>
</comment>
<dbReference type="Gene3D" id="1.25.40.10">
    <property type="entry name" value="Tetratricopeptide repeat domain"/>
    <property type="match status" value="1"/>
</dbReference>
<reference evidence="11 12" key="1">
    <citation type="submission" date="2020-06" db="EMBL/GenBank/DDBJ databases">
        <title>The genome sequence of Candidatus Regiella insecticola strain Tut.</title>
        <authorList>
            <person name="Nikoh N."/>
            <person name="Tsuchida T."/>
            <person name="Koga R."/>
            <person name="Oshima K."/>
            <person name="Hattori M."/>
            <person name="Fukatsu T."/>
        </authorList>
    </citation>
    <scope>NUCLEOTIDE SEQUENCE [LARGE SCALE GENOMIC DNA]</scope>
    <source>
        <strain evidence="11 12">Tut</strain>
    </source>
</reference>
<feature type="active site" evidence="9">
    <location>
        <position position="136"/>
    </location>
</feature>
<comment type="similarity">
    <text evidence="9">Belongs to the peptidase M48 family. BepA subfamily.</text>
</comment>
<dbReference type="SUPFAM" id="SSF48452">
    <property type="entry name" value="TPR-like"/>
    <property type="match status" value="1"/>
</dbReference>
<feature type="active site" description="Proton donor" evidence="9">
    <location>
        <position position="204"/>
    </location>
</feature>
<dbReference type="GO" id="GO:0016020">
    <property type="term" value="C:membrane"/>
    <property type="evidence" value="ECO:0007669"/>
    <property type="project" value="InterPro"/>
</dbReference>
<keyword evidence="1 9" id="KW-0645">Protease</keyword>
<organism evidence="11 12">
    <name type="scientific">Candidatus Regiella insecticola</name>
    <dbReference type="NCBI Taxonomy" id="138073"/>
    <lineage>
        <taxon>Bacteria</taxon>
        <taxon>Pseudomonadati</taxon>
        <taxon>Pseudomonadota</taxon>
        <taxon>Gammaproteobacteria</taxon>
        <taxon>Enterobacterales</taxon>
        <taxon>Enterobacteriaceae</taxon>
        <taxon>aphid secondary symbionts</taxon>
        <taxon>Candidatus Regiella</taxon>
    </lineage>
</organism>
<dbReference type="PANTHER" id="PTHR22726:SF1">
    <property type="entry name" value="METALLOENDOPEPTIDASE OMA1, MITOCHONDRIAL"/>
    <property type="match status" value="1"/>
</dbReference>
<feature type="binding site" evidence="9">
    <location>
        <position position="135"/>
    </location>
    <ligand>
        <name>Zn(2+)</name>
        <dbReference type="ChEBI" id="CHEBI:29105"/>
        <note>catalytic</note>
    </ligand>
</feature>
<keyword evidence="4 9" id="KW-0574">Periplasm</keyword>
<evidence type="ECO:0000256" key="7">
    <source>
        <dbReference type="ARBA" id="ARBA00022833"/>
    </source>
</evidence>
<dbReference type="EC" id="3.4.-.-" evidence="9"/>
<evidence type="ECO:0000313" key="11">
    <source>
        <dbReference type="EMBL" id="GFN46033.1"/>
    </source>
</evidence>
<keyword evidence="8 9" id="KW-0482">Metalloprotease</keyword>
<dbReference type="Proteomes" id="UP000504714">
    <property type="component" value="Unassembled WGS sequence"/>
</dbReference>
<dbReference type="RefSeq" id="WP_176487773.1">
    <property type="nucleotide sequence ID" value="NZ_BLXO01000002.1"/>
</dbReference>
<dbReference type="AlphaFoldDB" id="A0A6L2ZMF7"/>
<dbReference type="GO" id="GO:0042597">
    <property type="term" value="C:periplasmic space"/>
    <property type="evidence" value="ECO:0007669"/>
    <property type="project" value="UniProtKB-SubCell"/>
</dbReference>
<evidence type="ECO:0000259" key="10">
    <source>
        <dbReference type="Pfam" id="PF01435"/>
    </source>
</evidence>
<evidence type="ECO:0000256" key="1">
    <source>
        <dbReference type="ARBA" id="ARBA00022670"/>
    </source>
</evidence>
<dbReference type="InterPro" id="IPR001915">
    <property type="entry name" value="Peptidase_M48"/>
</dbReference>
<sequence precursor="true">MVFFKLSKTVITLLSLLHCWPTTTTAAVSDPLPDIGTTAGGVLSINQELALGDFYQRQMRARAPIINDPLLSQYINQLGNKLVLNAHSVLTPFHFYLINNDRINAFAFFGGNVVLHSSLLWHTENESELASVIAHEIAHVTQRHLARAMEETKSTAPLTWVGMLGSVLLTMANPQAGMAALNSTIAGNQQGIISFTQLNEQEADRLGIQILQRSGFDPQAMASFLRKLADQARYADAPLEILQTHPLPESRVSDVRNRADQMPAGSVNSSQEYWFAKVRILAMYSQKNNLRDDLFTRLSKSTREQQLAAKYGQAIIFFQTKNYGHSRHILEPLLAQQPDNIWFLDLITDIDLAENKNAQAIARLQQAMSRKQIRTQNTHNKNTGDKNNEKVLQLNLANAYIKGSQLVAASKLLYSYTFAYPDDLNGWDLLTEAMAKQGKRDEELAARAERLALCGELSQAIEVLSNASTQAKLGSLNQARYDTRIDQLRALNQRFRQ</sequence>
<keyword evidence="6" id="KW-0802">TPR repeat</keyword>